<reference evidence="8 9" key="1">
    <citation type="journal article" date="2022" name="Int. J. Syst. Evol. Microbiol.">
        <title>Apilactobacillus apisilvae sp. nov., Nicolia spurrieriana gen. nov. sp. nov., Bombilactobacillus folatiphilus sp. nov. and Bombilactobacillus thymidiniphilus sp. nov., four new lactic acid bacterial isolates from stingless bees Tetragonula carbonaria and Austroplebeia australis.</title>
        <authorList>
            <person name="Oliphant S.A."/>
            <person name="Watson-Haigh N.S."/>
            <person name="Sumby K.M."/>
            <person name="Gardner J."/>
            <person name="Groom S."/>
            <person name="Jiranek V."/>
        </authorList>
    </citation>
    <scope>NUCLEOTIDE SEQUENCE [LARGE SCALE GENOMIC DNA]</scope>
    <source>
        <strain evidence="8 9">SG4_A1</strain>
    </source>
</reference>
<evidence type="ECO:0000256" key="2">
    <source>
        <dbReference type="ARBA" id="ARBA00022650"/>
    </source>
</evidence>
<keyword evidence="3 5" id="KW-0521">NADP</keyword>
<evidence type="ECO:0000313" key="8">
    <source>
        <dbReference type="EMBL" id="UQS82983.1"/>
    </source>
</evidence>
<evidence type="ECO:0000256" key="3">
    <source>
        <dbReference type="ARBA" id="ARBA00022857"/>
    </source>
</evidence>
<comment type="subcellular location">
    <subcellularLocation>
        <location evidence="5">Cytoplasm</location>
    </subcellularLocation>
</comment>
<dbReference type="SUPFAM" id="SSF48179">
    <property type="entry name" value="6-phosphogluconate dehydrogenase C-terminal domain-like"/>
    <property type="match status" value="1"/>
</dbReference>
<dbReference type="Proteomes" id="UP000831947">
    <property type="component" value="Chromosome"/>
</dbReference>
<evidence type="ECO:0000313" key="9">
    <source>
        <dbReference type="Proteomes" id="UP000831947"/>
    </source>
</evidence>
<keyword evidence="2 5" id="KW-0641">Proline biosynthesis</keyword>
<dbReference type="Gene3D" id="3.40.50.720">
    <property type="entry name" value="NAD(P)-binding Rossmann-like Domain"/>
    <property type="match status" value="1"/>
</dbReference>
<keyword evidence="5" id="KW-0963">Cytoplasm</keyword>
<dbReference type="EC" id="1.5.1.2" evidence="5"/>
<comment type="similarity">
    <text evidence="1 5">Belongs to the pyrroline-5-carboxylate reductase family.</text>
</comment>
<dbReference type="PIRSF" id="PIRSF000193">
    <property type="entry name" value="Pyrrol-5-carb_rd"/>
    <property type="match status" value="1"/>
</dbReference>
<feature type="domain" description="Pyrroline-5-carboxylate reductase dimerisation" evidence="7">
    <location>
        <begin position="159"/>
        <end position="252"/>
    </location>
</feature>
<comment type="catalytic activity">
    <reaction evidence="5">
        <text>L-proline + NADP(+) = (S)-1-pyrroline-5-carboxylate + NADPH + 2 H(+)</text>
        <dbReference type="Rhea" id="RHEA:14109"/>
        <dbReference type="ChEBI" id="CHEBI:15378"/>
        <dbReference type="ChEBI" id="CHEBI:17388"/>
        <dbReference type="ChEBI" id="CHEBI:57783"/>
        <dbReference type="ChEBI" id="CHEBI:58349"/>
        <dbReference type="ChEBI" id="CHEBI:60039"/>
        <dbReference type="EC" id="1.5.1.2"/>
    </reaction>
</comment>
<name>A0ABY4PB41_9LACO</name>
<keyword evidence="5" id="KW-0028">Amino-acid biosynthesis</keyword>
<dbReference type="Pfam" id="PF03807">
    <property type="entry name" value="F420_oxidored"/>
    <property type="match status" value="1"/>
</dbReference>
<dbReference type="Pfam" id="PF14748">
    <property type="entry name" value="P5CR_dimer"/>
    <property type="match status" value="1"/>
</dbReference>
<dbReference type="PANTHER" id="PTHR11645:SF0">
    <property type="entry name" value="PYRROLINE-5-CARBOXYLATE REDUCTASE 3"/>
    <property type="match status" value="1"/>
</dbReference>
<evidence type="ECO:0000259" key="7">
    <source>
        <dbReference type="Pfam" id="PF14748"/>
    </source>
</evidence>
<evidence type="ECO:0000256" key="4">
    <source>
        <dbReference type="ARBA" id="ARBA00023002"/>
    </source>
</evidence>
<dbReference type="PANTHER" id="PTHR11645">
    <property type="entry name" value="PYRROLINE-5-CARBOXYLATE REDUCTASE"/>
    <property type="match status" value="1"/>
</dbReference>
<dbReference type="RefSeq" id="WP_249512210.1">
    <property type="nucleotide sequence ID" value="NZ_CP093365.1"/>
</dbReference>
<protein>
    <recommendedName>
        <fullName evidence="5">Pyrroline-5-carboxylate reductase</fullName>
        <shortName evidence="5">P5C reductase</shortName>
        <shortName evidence="5">P5CR</shortName>
        <ecNumber evidence="5">1.5.1.2</ecNumber>
    </recommendedName>
    <alternativeName>
        <fullName evidence="5">PCA reductase</fullName>
    </alternativeName>
</protein>
<comment type="pathway">
    <text evidence="5">Amino-acid biosynthesis; L-proline biosynthesis; L-proline from L-glutamate 5-semialdehyde: step 1/1.</text>
</comment>
<dbReference type="HAMAP" id="MF_01925">
    <property type="entry name" value="P5C_reductase"/>
    <property type="match status" value="1"/>
</dbReference>
<dbReference type="InterPro" id="IPR036291">
    <property type="entry name" value="NAD(P)-bd_dom_sf"/>
</dbReference>
<gene>
    <name evidence="5" type="primary">proC</name>
    <name evidence="8" type="ORF">MOO47_04160</name>
</gene>
<keyword evidence="9" id="KW-1185">Reference proteome</keyword>
<dbReference type="SUPFAM" id="SSF51735">
    <property type="entry name" value="NAD(P)-binding Rossmann-fold domains"/>
    <property type="match status" value="1"/>
</dbReference>
<proteinExistence type="inferred from homology"/>
<dbReference type="Gene3D" id="1.10.3730.10">
    <property type="entry name" value="ProC C-terminal domain-like"/>
    <property type="match status" value="1"/>
</dbReference>
<evidence type="ECO:0000256" key="1">
    <source>
        <dbReference type="ARBA" id="ARBA00005525"/>
    </source>
</evidence>
<comment type="catalytic activity">
    <reaction evidence="5">
        <text>L-proline + NAD(+) = (S)-1-pyrroline-5-carboxylate + NADH + 2 H(+)</text>
        <dbReference type="Rhea" id="RHEA:14105"/>
        <dbReference type="ChEBI" id="CHEBI:15378"/>
        <dbReference type="ChEBI" id="CHEBI:17388"/>
        <dbReference type="ChEBI" id="CHEBI:57540"/>
        <dbReference type="ChEBI" id="CHEBI:57945"/>
        <dbReference type="ChEBI" id="CHEBI:60039"/>
        <dbReference type="EC" id="1.5.1.2"/>
    </reaction>
</comment>
<sequence length="254" mass="26688">MKIGLIGAGRIGSAVVKGLLKSGIVPTDILVKNSRHKTAEKLVDQYELTLVNDDQKFQDCAVVLIAIHGDAVLQVVHNLADVYHGIIVSFGGGDIEAINQQIAPASFVLATPNTAVEISQGIVPVSFAATESDTNKSIVEKLFERLGQVYVVNPELQGAYGTLAGCTPAYLAVMLDALSDAGALTGISRAQADKIIKQMVLGTAQLLQETDLSFGELKDYTATPGGSTIKGVVALEENNFRNAVIKAVQAANGK</sequence>
<dbReference type="InterPro" id="IPR028939">
    <property type="entry name" value="P5C_Rdtase_cat_N"/>
</dbReference>
<dbReference type="InterPro" id="IPR008927">
    <property type="entry name" value="6-PGluconate_DH-like_C_sf"/>
</dbReference>
<keyword evidence="4 5" id="KW-0560">Oxidoreductase</keyword>
<evidence type="ECO:0000259" key="6">
    <source>
        <dbReference type="Pfam" id="PF03807"/>
    </source>
</evidence>
<evidence type="ECO:0000256" key="5">
    <source>
        <dbReference type="HAMAP-Rule" id="MF_01925"/>
    </source>
</evidence>
<organism evidence="8 9">
    <name type="scientific">Bombilactobacillus thymidiniphilus</name>
    <dbReference type="NCBI Taxonomy" id="2923363"/>
    <lineage>
        <taxon>Bacteria</taxon>
        <taxon>Bacillati</taxon>
        <taxon>Bacillota</taxon>
        <taxon>Bacilli</taxon>
        <taxon>Lactobacillales</taxon>
        <taxon>Lactobacillaceae</taxon>
        <taxon>Bombilactobacillus</taxon>
    </lineage>
</organism>
<feature type="domain" description="Pyrroline-5-carboxylate reductase catalytic N-terminal" evidence="6">
    <location>
        <begin position="2"/>
        <end position="89"/>
    </location>
</feature>
<dbReference type="EMBL" id="CP093365">
    <property type="protein sequence ID" value="UQS82983.1"/>
    <property type="molecule type" value="Genomic_DNA"/>
</dbReference>
<dbReference type="InterPro" id="IPR029036">
    <property type="entry name" value="P5CR_dimer"/>
</dbReference>
<dbReference type="InterPro" id="IPR000304">
    <property type="entry name" value="Pyrroline-COOH_reductase"/>
</dbReference>
<accession>A0ABY4PB41</accession>
<comment type="function">
    <text evidence="5">Catalyzes the reduction of 1-pyrroline-5-carboxylate (PCA) to L-proline.</text>
</comment>